<accession>A0A834QGC0</accession>
<dbReference type="PANTHER" id="PTHR16188:SF5">
    <property type="entry name" value="PROTEIN PHOSPHATASE 1 REGULATORY SUBUNIT 14B"/>
    <property type="match status" value="1"/>
</dbReference>
<dbReference type="PANTHER" id="PTHR16188">
    <property type="entry name" value="PROTEIN PHOSPHATASE 1 INHIBITOR POTENTIATED BY PROTEIN KINASE C"/>
    <property type="match status" value="1"/>
</dbReference>
<evidence type="ECO:0000256" key="3">
    <source>
        <dbReference type="ARBA" id="ARBA00023272"/>
    </source>
</evidence>
<dbReference type="EMBL" id="WJEC01001907">
    <property type="protein sequence ID" value="KAF7477572.1"/>
    <property type="molecule type" value="Genomic_DNA"/>
</dbReference>
<dbReference type="InterPro" id="IPR036658">
    <property type="entry name" value="CPI-17_sf"/>
</dbReference>
<keyword evidence="3 4" id="KW-0650">Protein phosphatase inhibitor</keyword>
<comment type="function">
    <text evidence="4">Inhibitor of PPP1CA.</text>
</comment>
<dbReference type="Pfam" id="PF05361">
    <property type="entry name" value="PP1_inhibitor"/>
    <property type="match status" value="1"/>
</dbReference>
<organism evidence="6 7">
    <name type="scientific">Marmota monax</name>
    <name type="common">Woodchuck</name>
    <dbReference type="NCBI Taxonomy" id="9995"/>
    <lineage>
        <taxon>Eukaryota</taxon>
        <taxon>Metazoa</taxon>
        <taxon>Chordata</taxon>
        <taxon>Craniata</taxon>
        <taxon>Vertebrata</taxon>
        <taxon>Euteleostomi</taxon>
        <taxon>Mammalia</taxon>
        <taxon>Eutheria</taxon>
        <taxon>Euarchontoglires</taxon>
        <taxon>Glires</taxon>
        <taxon>Rodentia</taxon>
        <taxon>Sciuromorpha</taxon>
        <taxon>Sciuridae</taxon>
        <taxon>Xerinae</taxon>
        <taxon>Marmotini</taxon>
        <taxon>Marmota</taxon>
    </lineage>
</organism>
<dbReference type="Proteomes" id="UP000662637">
    <property type="component" value="Unassembled WGS sequence"/>
</dbReference>
<evidence type="ECO:0000256" key="4">
    <source>
        <dbReference type="RuleBase" id="RU369059"/>
    </source>
</evidence>
<comment type="similarity">
    <text evidence="1 4">Belongs to the PP1 inhibitor family.</text>
</comment>
<comment type="subcellular location">
    <subcellularLocation>
        <location evidence="4">Cytoplasm</location>
    </subcellularLocation>
</comment>
<dbReference type="SUPFAM" id="SSF81790">
    <property type="entry name" value="Myosin phosphatase inhibitor 17kDa protein, CPI-17"/>
    <property type="match status" value="1"/>
</dbReference>
<evidence type="ECO:0000256" key="2">
    <source>
        <dbReference type="ARBA" id="ARBA00022553"/>
    </source>
</evidence>
<protein>
    <recommendedName>
        <fullName evidence="4">Protein phosphatase 1 regulatory subunit 14</fullName>
    </recommendedName>
</protein>
<feature type="region of interest" description="Disordered" evidence="5">
    <location>
        <begin position="25"/>
        <end position="50"/>
    </location>
</feature>
<proteinExistence type="inferred from homology"/>
<dbReference type="GO" id="GO:0004865">
    <property type="term" value="F:protein serine/threonine phosphatase inhibitor activity"/>
    <property type="evidence" value="ECO:0007669"/>
    <property type="project" value="TreeGrafter"/>
</dbReference>
<evidence type="ECO:0000313" key="7">
    <source>
        <dbReference type="Proteomes" id="UP000662637"/>
    </source>
</evidence>
<name>A0A834QGC0_MARMO</name>
<keyword evidence="2 4" id="KW-0597">Phosphoprotein</keyword>
<gene>
    <name evidence="6" type="ORF">GHT09_011399</name>
</gene>
<evidence type="ECO:0000256" key="1">
    <source>
        <dbReference type="ARBA" id="ARBA00005483"/>
    </source>
</evidence>
<feature type="compositionally biased region" description="Low complexity" evidence="5">
    <location>
        <begin position="29"/>
        <end position="40"/>
    </location>
</feature>
<keyword evidence="4" id="KW-0963">Cytoplasm</keyword>
<sequence length="121" mass="13190">MRDNRRAHLGQVSTWVVLATRAQGDAKGKSLSGKPPSSCKAPQPGGVDLGTVPKPYHCQEEKTPELEIGVKQLLDMESNDTQAARVKELMIVGCYKPTDAFIPALLDKMQGMQKLSSPQEE</sequence>
<reference evidence="6" key="1">
    <citation type="submission" date="2020-08" db="EMBL/GenBank/DDBJ databases">
        <authorList>
            <person name="Shumante A."/>
            <person name="Zimin A.V."/>
            <person name="Puiu D."/>
            <person name="Salzberg S.L."/>
        </authorList>
    </citation>
    <scope>NUCLEOTIDE SEQUENCE</scope>
    <source>
        <strain evidence="6">WC2-LM</strain>
        <tissue evidence="6">Liver</tissue>
    </source>
</reference>
<dbReference type="AlphaFoldDB" id="A0A834QGC0"/>
<dbReference type="InterPro" id="IPR008025">
    <property type="entry name" value="CPI-17"/>
</dbReference>
<dbReference type="GO" id="GO:0045087">
    <property type="term" value="P:innate immune response"/>
    <property type="evidence" value="ECO:0007669"/>
    <property type="project" value="TreeGrafter"/>
</dbReference>
<comment type="caution">
    <text evidence="6">The sequence shown here is derived from an EMBL/GenBank/DDBJ whole genome shotgun (WGS) entry which is preliminary data.</text>
</comment>
<evidence type="ECO:0000256" key="5">
    <source>
        <dbReference type="SAM" id="MobiDB-lite"/>
    </source>
</evidence>
<dbReference type="Gene3D" id="1.10.150.220">
    <property type="entry name" value="CPI-17"/>
    <property type="match status" value="1"/>
</dbReference>
<dbReference type="GO" id="GO:0005737">
    <property type="term" value="C:cytoplasm"/>
    <property type="evidence" value="ECO:0007669"/>
    <property type="project" value="UniProtKB-SubCell"/>
</dbReference>
<evidence type="ECO:0000313" key="6">
    <source>
        <dbReference type="EMBL" id="KAF7477572.1"/>
    </source>
</evidence>